<comment type="pathway">
    <text evidence="2">Steroid metabolism; cholesterol metabolism.</text>
</comment>
<feature type="compositionally biased region" description="Basic and acidic residues" evidence="10">
    <location>
        <begin position="249"/>
        <end position="262"/>
    </location>
</feature>
<evidence type="ECO:0000256" key="8">
    <source>
        <dbReference type="ARBA" id="ARBA00023250"/>
    </source>
</evidence>
<dbReference type="InterPro" id="IPR002913">
    <property type="entry name" value="START_lipid-bd_dom"/>
</dbReference>
<feature type="domain" description="START" evidence="11">
    <location>
        <begin position="31"/>
        <end position="186"/>
    </location>
</feature>
<reference evidence="12" key="1">
    <citation type="submission" date="2023-07" db="EMBL/GenBank/DDBJ databases">
        <authorList>
            <person name="Stuckert A."/>
        </authorList>
    </citation>
    <scope>NUCLEOTIDE SEQUENCE</scope>
</reference>
<dbReference type="EMBL" id="CAUEEQ010078557">
    <property type="protein sequence ID" value="CAJ0967746.1"/>
    <property type="molecule type" value="Genomic_DNA"/>
</dbReference>
<dbReference type="Gene3D" id="3.30.530.20">
    <property type="match status" value="1"/>
</dbReference>
<organism evidence="12 13">
    <name type="scientific">Ranitomeya imitator</name>
    <name type="common">mimic poison frog</name>
    <dbReference type="NCBI Taxonomy" id="111125"/>
    <lineage>
        <taxon>Eukaryota</taxon>
        <taxon>Metazoa</taxon>
        <taxon>Chordata</taxon>
        <taxon>Craniata</taxon>
        <taxon>Vertebrata</taxon>
        <taxon>Euteleostomi</taxon>
        <taxon>Amphibia</taxon>
        <taxon>Batrachia</taxon>
        <taxon>Anura</taxon>
        <taxon>Neobatrachia</taxon>
        <taxon>Hyloidea</taxon>
        <taxon>Dendrobatidae</taxon>
        <taxon>Dendrobatinae</taxon>
        <taxon>Ranitomeya</taxon>
    </lineage>
</organism>
<keyword evidence="4" id="KW-0813">Transport</keyword>
<evidence type="ECO:0000313" key="13">
    <source>
        <dbReference type="Proteomes" id="UP001176940"/>
    </source>
</evidence>
<gene>
    <name evidence="12" type="ORF">RIMI_LOCUS22453231</name>
</gene>
<name>A0ABN9MLX9_9NEOB</name>
<sequence length="321" mass="36405">MDREGTMLSSQELFYCSQAEDTLHQAMCMLQQDGWQAETYQNGDWILSKTFPRTGKVFRAEAIIDSPPERIYSQLFEQLEQMDQWNPSISKVQILQKIGRNTLLTREITAQIPANMVRQRDFVSVRHCYRKGSSLYLIGTATESQLMPPQKGIIRAEAGLTCIVLQPIDGDNGKTHFTWLLSLDLKVMSGGQRSFLKKKLQVCESQKYFMFLEGFVQVEDNPFKGNLSPRKSRGRAKYACAGAVAEDQKRTSWKEDRRRRSGPETPIRPDQQRDRPWVLKGLSCLSVQVYSNCDCSLVNPHIACAVLCEDPTVLVPGAEGT</sequence>
<keyword evidence="5" id="KW-0445">Lipid transport</keyword>
<dbReference type="Pfam" id="PF01852">
    <property type="entry name" value="START"/>
    <property type="match status" value="1"/>
</dbReference>
<feature type="region of interest" description="Disordered" evidence="10">
    <location>
        <begin position="249"/>
        <end position="272"/>
    </location>
</feature>
<keyword evidence="6" id="KW-0446">Lipid-binding</keyword>
<comment type="subunit">
    <text evidence="3">May interact with TSPO.</text>
</comment>
<evidence type="ECO:0000259" key="11">
    <source>
        <dbReference type="PROSITE" id="PS50848"/>
    </source>
</evidence>
<comment type="subcellular location">
    <subcellularLocation>
        <location evidence="1">Mitochondrion</location>
    </subcellularLocation>
</comment>
<dbReference type="PANTHER" id="PTHR46489">
    <property type="entry name" value="STEROIDOGENIC ACUTE REGULATORY PROTEIN, MITOCHONDRIAL"/>
    <property type="match status" value="1"/>
</dbReference>
<dbReference type="PANTHER" id="PTHR46489:SF5">
    <property type="entry name" value="START DOMAIN-CONTAINING PROTEIN 1"/>
    <property type="match status" value="1"/>
</dbReference>
<protein>
    <recommendedName>
        <fullName evidence="9">START domain-containing protein 1</fullName>
    </recommendedName>
</protein>
<dbReference type="SMART" id="SM00234">
    <property type="entry name" value="START"/>
    <property type="match status" value="1"/>
</dbReference>
<dbReference type="InterPro" id="IPR023393">
    <property type="entry name" value="START-like_dom_sf"/>
</dbReference>
<dbReference type="PROSITE" id="PS50848">
    <property type="entry name" value="START"/>
    <property type="match status" value="1"/>
</dbReference>
<evidence type="ECO:0000256" key="1">
    <source>
        <dbReference type="ARBA" id="ARBA00004173"/>
    </source>
</evidence>
<dbReference type="PRINTS" id="PR00978">
    <property type="entry name" value="STARPROTEIN"/>
</dbReference>
<keyword evidence="8" id="KW-0755">Steroidogenesis</keyword>
<keyword evidence="13" id="KW-1185">Reference proteome</keyword>
<accession>A0ABN9MLX9</accession>
<evidence type="ECO:0000256" key="4">
    <source>
        <dbReference type="ARBA" id="ARBA00022448"/>
    </source>
</evidence>
<feature type="non-terminal residue" evidence="12">
    <location>
        <position position="321"/>
    </location>
</feature>
<dbReference type="InterPro" id="IPR000799">
    <property type="entry name" value="StAR-like"/>
</dbReference>
<keyword evidence="7" id="KW-0496">Mitochondrion</keyword>
<proteinExistence type="predicted"/>
<evidence type="ECO:0000313" key="12">
    <source>
        <dbReference type="EMBL" id="CAJ0967746.1"/>
    </source>
</evidence>
<evidence type="ECO:0000256" key="7">
    <source>
        <dbReference type="ARBA" id="ARBA00023128"/>
    </source>
</evidence>
<evidence type="ECO:0000256" key="5">
    <source>
        <dbReference type="ARBA" id="ARBA00023055"/>
    </source>
</evidence>
<dbReference type="InterPro" id="IPR029866">
    <property type="entry name" value="StAR"/>
</dbReference>
<evidence type="ECO:0000256" key="3">
    <source>
        <dbReference type="ARBA" id="ARBA00011279"/>
    </source>
</evidence>
<dbReference type="SUPFAM" id="SSF55961">
    <property type="entry name" value="Bet v1-like"/>
    <property type="match status" value="1"/>
</dbReference>
<evidence type="ECO:0000256" key="6">
    <source>
        <dbReference type="ARBA" id="ARBA00023121"/>
    </source>
</evidence>
<evidence type="ECO:0000256" key="9">
    <source>
        <dbReference type="ARBA" id="ARBA00032620"/>
    </source>
</evidence>
<evidence type="ECO:0000256" key="2">
    <source>
        <dbReference type="ARBA" id="ARBA00004731"/>
    </source>
</evidence>
<dbReference type="Proteomes" id="UP001176940">
    <property type="component" value="Unassembled WGS sequence"/>
</dbReference>
<evidence type="ECO:0000256" key="10">
    <source>
        <dbReference type="SAM" id="MobiDB-lite"/>
    </source>
</evidence>
<comment type="caution">
    <text evidence="12">The sequence shown here is derived from an EMBL/GenBank/DDBJ whole genome shotgun (WGS) entry which is preliminary data.</text>
</comment>